<dbReference type="AlphaFoldDB" id="A0A382LT84"/>
<accession>A0A382LT84</accession>
<evidence type="ECO:0000313" key="1">
    <source>
        <dbReference type="EMBL" id="SVC38252.1"/>
    </source>
</evidence>
<gene>
    <name evidence="1" type="ORF">METZ01_LOCUS291106</name>
</gene>
<protein>
    <submittedName>
        <fullName evidence="1">Uncharacterized protein</fullName>
    </submittedName>
</protein>
<reference evidence="1" key="1">
    <citation type="submission" date="2018-05" db="EMBL/GenBank/DDBJ databases">
        <authorList>
            <person name="Lanie J.A."/>
            <person name="Ng W.-L."/>
            <person name="Kazmierczak K.M."/>
            <person name="Andrzejewski T.M."/>
            <person name="Davidsen T.M."/>
            <person name="Wayne K.J."/>
            <person name="Tettelin H."/>
            <person name="Glass J.I."/>
            <person name="Rusch D."/>
            <person name="Podicherti R."/>
            <person name="Tsui H.-C.T."/>
            <person name="Winkler M.E."/>
        </authorList>
    </citation>
    <scope>NUCLEOTIDE SEQUENCE</scope>
</reference>
<dbReference type="EMBL" id="UINC01088223">
    <property type="protein sequence ID" value="SVC38252.1"/>
    <property type="molecule type" value="Genomic_DNA"/>
</dbReference>
<name>A0A382LT84_9ZZZZ</name>
<sequence length="191" mass="19725">MANQDAAFGFRAVRHLSGGTPRTEEYVIASGYTGVIYTGSPSALVAGGGVELGAVGAVQMNGVFNGCFYTDPTTSKPTWKAYYPGSITASDIVANVYADPQIIFEGQHDDTATVANNNNANHDHVGTGGSTINGQSSAEIDTSSYTTTATGTWTQIGASKDPDNSDLTAANSNAYVVANTGEHAYKLITGL</sequence>
<organism evidence="1">
    <name type="scientific">marine metagenome</name>
    <dbReference type="NCBI Taxonomy" id="408172"/>
    <lineage>
        <taxon>unclassified sequences</taxon>
        <taxon>metagenomes</taxon>
        <taxon>ecological metagenomes</taxon>
    </lineage>
</organism>
<proteinExistence type="predicted"/>